<dbReference type="PANTHER" id="PTHR15955:SF8">
    <property type="entry name" value="RWD DOMAIN-CONTAINING PROTEIN 2B-RELATED"/>
    <property type="match status" value="1"/>
</dbReference>
<dbReference type="SUPFAM" id="SSF54495">
    <property type="entry name" value="UBC-like"/>
    <property type="match status" value="1"/>
</dbReference>
<name>X6LTB0_RETFI</name>
<dbReference type="InterPro" id="IPR017359">
    <property type="entry name" value="Phi-like"/>
</dbReference>
<evidence type="ECO:0000313" key="3">
    <source>
        <dbReference type="Proteomes" id="UP000023152"/>
    </source>
</evidence>
<dbReference type="EMBL" id="ASPP01029127">
    <property type="protein sequence ID" value="ETO04626.1"/>
    <property type="molecule type" value="Genomic_DNA"/>
</dbReference>
<sequence length="221" mass="25364">MSISKDPNVSNLERQLAEFEVLGSVYSDSISVDSKLLENLKSFVENPKAALPITSPLRFDIKIATDIIVQCTLPLDYPLISPQIAIDICNNRRGYSKVSLDESNEKISTYLKTNFVPSQETLFETLDWIINTSDIVQSIESLCSDKTTEVKSPKDNYTMNRTSQYLLEIKRLYIWFHHIYDPKKKTIVRNSATNLKLRGFLVTGKPGRRIKKQRTYNTYKS</sequence>
<dbReference type="OrthoDB" id="432412at2759"/>
<accession>X6LTB0</accession>
<comment type="caution">
    <text evidence="2">The sequence shown here is derived from an EMBL/GenBank/DDBJ whole genome shotgun (WGS) entry which is preliminary data.</text>
</comment>
<gene>
    <name evidence="2" type="ORF">RFI_32771</name>
</gene>
<dbReference type="Pfam" id="PF05773">
    <property type="entry name" value="RWD"/>
    <property type="match status" value="1"/>
</dbReference>
<reference evidence="2 3" key="1">
    <citation type="journal article" date="2013" name="Curr. Biol.">
        <title>The Genome of the Foraminiferan Reticulomyxa filosa.</title>
        <authorList>
            <person name="Glockner G."/>
            <person name="Hulsmann N."/>
            <person name="Schleicher M."/>
            <person name="Noegel A.A."/>
            <person name="Eichinger L."/>
            <person name="Gallinger C."/>
            <person name="Pawlowski J."/>
            <person name="Sierra R."/>
            <person name="Euteneuer U."/>
            <person name="Pillet L."/>
            <person name="Moustafa A."/>
            <person name="Platzer M."/>
            <person name="Groth M."/>
            <person name="Szafranski K."/>
            <person name="Schliwa M."/>
        </authorList>
    </citation>
    <scope>NUCLEOTIDE SEQUENCE [LARGE SCALE GENOMIC DNA]</scope>
</reference>
<protein>
    <recommendedName>
        <fullName evidence="1">RWD domain-containing protein</fullName>
    </recommendedName>
</protein>
<dbReference type="Proteomes" id="UP000023152">
    <property type="component" value="Unassembled WGS sequence"/>
</dbReference>
<keyword evidence="3" id="KW-1185">Reference proteome</keyword>
<proteinExistence type="predicted"/>
<dbReference type="AlphaFoldDB" id="X6LTB0"/>
<dbReference type="Gene3D" id="3.10.110.10">
    <property type="entry name" value="Ubiquitin Conjugating Enzyme"/>
    <property type="match status" value="1"/>
</dbReference>
<dbReference type="PANTHER" id="PTHR15955">
    <property type="entry name" value="RWD DOMAIN CONTAINING PROTEIN 2"/>
    <property type="match status" value="1"/>
</dbReference>
<evidence type="ECO:0000259" key="1">
    <source>
        <dbReference type="Pfam" id="PF05773"/>
    </source>
</evidence>
<dbReference type="InterPro" id="IPR006575">
    <property type="entry name" value="RWD_dom"/>
</dbReference>
<organism evidence="2 3">
    <name type="scientific">Reticulomyxa filosa</name>
    <dbReference type="NCBI Taxonomy" id="46433"/>
    <lineage>
        <taxon>Eukaryota</taxon>
        <taxon>Sar</taxon>
        <taxon>Rhizaria</taxon>
        <taxon>Retaria</taxon>
        <taxon>Foraminifera</taxon>
        <taxon>Monothalamids</taxon>
        <taxon>Reticulomyxidae</taxon>
        <taxon>Reticulomyxa</taxon>
    </lineage>
</organism>
<feature type="domain" description="RWD" evidence="1">
    <location>
        <begin position="13"/>
        <end position="130"/>
    </location>
</feature>
<evidence type="ECO:0000313" key="2">
    <source>
        <dbReference type="EMBL" id="ETO04626.1"/>
    </source>
</evidence>
<dbReference type="InterPro" id="IPR016135">
    <property type="entry name" value="UBQ-conjugating_enzyme/RWD"/>
</dbReference>